<proteinExistence type="predicted"/>
<feature type="signal peptide" evidence="1">
    <location>
        <begin position="1"/>
        <end position="23"/>
    </location>
</feature>
<evidence type="ECO:0000313" key="2">
    <source>
        <dbReference type="EMBL" id="CDW24053.1"/>
    </source>
</evidence>
<keyword evidence="1" id="KW-0732">Signal</keyword>
<organism evidence="2">
    <name type="scientific">Lepeophtheirus salmonis</name>
    <name type="common">Salmon louse</name>
    <name type="synonym">Caligus salmonis</name>
    <dbReference type="NCBI Taxonomy" id="72036"/>
    <lineage>
        <taxon>Eukaryota</taxon>
        <taxon>Metazoa</taxon>
        <taxon>Ecdysozoa</taxon>
        <taxon>Arthropoda</taxon>
        <taxon>Crustacea</taxon>
        <taxon>Multicrustacea</taxon>
        <taxon>Hexanauplia</taxon>
        <taxon>Copepoda</taxon>
        <taxon>Siphonostomatoida</taxon>
        <taxon>Caligidae</taxon>
        <taxon>Lepeophtheirus</taxon>
    </lineage>
</organism>
<name>A0A0K2TDF8_LEPSM</name>
<reference evidence="2" key="1">
    <citation type="submission" date="2014-05" db="EMBL/GenBank/DDBJ databases">
        <authorList>
            <person name="Chronopoulou M."/>
        </authorList>
    </citation>
    <scope>NUCLEOTIDE SEQUENCE</scope>
    <source>
        <tissue evidence="2">Whole organism</tissue>
    </source>
</reference>
<dbReference type="AlphaFoldDB" id="A0A0K2TDF8"/>
<dbReference type="EMBL" id="HACA01006692">
    <property type="protein sequence ID" value="CDW24053.1"/>
    <property type="molecule type" value="Transcribed_RNA"/>
</dbReference>
<dbReference type="OrthoDB" id="10685568at2759"/>
<sequence>NRMHHYYITSLLLLSTFTPPSLAGISYINSRSSNPNKKLLNCLPIKECKVLYGTKPSHFSIYGFISYHQFNCLPEEGNALCVVSANSDGVQILPCLTREKCAEMYGVKNTHFVAYGHQPVCDVKSLVRCVLSKEEELGDSADPFPSPTMTTCYTTKNPTTMPIIHITTTTKSTNNYPPVVATTTNNYPPVVATTTNNYPPFIVTTTYATYPTIQSTTHTPIYMVNKPSSYPTFMPSTSRPDITTGMPYPQSPYPTIKPLLLETTNLPHNIISFPFPTGGHGQINVHAPNAHHWSINPSTKVEIHGQIPTYLTWGQAVSNSYPAKNTFQKILKGRSRQNNLYNFLTTGVD</sequence>
<feature type="chain" id="PRO_5005487682" evidence="1">
    <location>
        <begin position="24"/>
        <end position="349"/>
    </location>
</feature>
<accession>A0A0K2TDF8</accession>
<evidence type="ECO:0000256" key="1">
    <source>
        <dbReference type="SAM" id="SignalP"/>
    </source>
</evidence>
<feature type="non-terminal residue" evidence="2">
    <location>
        <position position="1"/>
    </location>
</feature>
<protein>
    <submittedName>
        <fullName evidence="2">Uncharacterized protein</fullName>
    </submittedName>
</protein>